<accession>A0A8R1U2D6</accession>
<sequence>AMGRPKKKNVDDNPLRRLTRSMSMKLSDLPAVPLDKILDRLTSSTSYAGLTSKYWKGTVDEFLTRRIHTLYIENGRVRQLNGDISLQRWKKSFRVFMLILEENIPLHPYASLRKTGVKRTMFVDHTMR</sequence>
<reference evidence="2" key="1">
    <citation type="journal article" date="2008" name="Nat. Genet.">
        <title>The Pristionchus pacificus genome provides a unique perspective on nematode lifestyle and parasitism.</title>
        <authorList>
            <person name="Dieterich C."/>
            <person name="Clifton S.W."/>
            <person name="Schuster L.N."/>
            <person name="Chinwalla A."/>
            <person name="Delehaunty K."/>
            <person name="Dinkelacker I."/>
            <person name="Fulton L."/>
            <person name="Fulton R."/>
            <person name="Godfrey J."/>
            <person name="Minx P."/>
            <person name="Mitreva M."/>
            <person name="Roeseler W."/>
            <person name="Tian H."/>
            <person name="Witte H."/>
            <person name="Yang S.P."/>
            <person name="Wilson R.K."/>
            <person name="Sommer R.J."/>
        </authorList>
    </citation>
    <scope>NUCLEOTIDE SEQUENCE [LARGE SCALE GENOMIC DNA]</scope>
    <source>
        <strain evidence="2">PS312</strain>
    </source>
</reference>
<accession>A0A2A6BUY7</accession>
<evidence type="ECO:0000313" key="1">
    <source>
        <dbReference type="EnsemblMetazoa" id="PPA01251.1"/>
    </source>
</evidence>
<organism evidence="1 2">
    <name type="scientific">Pristionchus pacificus</name>
    <name type="common">Parasitic nematode worm</name>
    <dbReference type="NCBI Taxonomy" id="54126"/>
    <lineage>
        <taxon>Eukaryota</taxon>
        <taxon>Metazoa</taxon>
        <taxon>Ecdysozoa</taxon>
        <taxon>Nematoda</taxon>
        <taxon>Chromadorea</taxon>
        <taxon>Rhabditida</taxon>
        <taxon>Rhabditina</taxon>
        <taxon>Diplogasteromorpha</taxon>
        <taxon>Diplogasteroidea</taxon>
        <taxon>Neodiplogasteridae</taxon>
        <taxon>Pristionchus</taxon>
    </lineage>
</organism>
<dbReference type="AlphaFoldDB" id="A0A2A6BUY7"/>
<keyword evidence="2" id="KW-1185">Reference proteome</keyword>
<reference evidence="1" key="2">
    <citation type="submission" date="2022-06" db="UniProtKB">
        <authorList>
            <consortium name="EnsemblMetazoa"/>
        </authorList>
    </citation>
    <scope>IDENTIFICATION</scope>
    <source>
        <strain evidence="1">PS312</strain>
    </source>
</reference>
<gene>
    <name evidence="1" type="primary">WBGene00090805</name>
</gene>
<name>A0A2A6BUY7_PRIPA</name>
<evidence type="ECO:0000313" key="2">
    <source>
        <dbReference type="Proteomes" id="UP000005239"/>
    </source>
</evidence>
<dbReference type="Proteomes" id="UP000005239">
    <property type="component" value="Unassembled WGS sequence"/>
</dbReference>
<dbReference type="EnsemblMetazoa" id="PPA01251.1">
    <property type="protein sequence ID" value="PPA01251.1"/>
    <property type="gene ID" value="WBGene00090805"/>
</dbReference>
<proteinExistence type="predicted"/>
<protein>
    <submittedName>
        <fullName evidence="1">Uncharacterized protein</fullName>
    </submittedName>
</protein>